<gene>
    <name evidence="2" type="ORF">D4764_21G0004210</name>
</gene>
<reference evidence="2 3" key="1">
    <citation type="submission" date="2019-04" db="EMBL/GenBank/DDBJ databases">
        <title>Chromosome genome assembly for Takifugu flavidus.</title>
        <authorList>
            <person name="Xiao S."/>
        </authorList>
    </citation>
    <scope>NUCLEOTIDE SEQUENCE [LARGE SCALE GENOMIC DNA]</scope>
    <source>
        <strain evidence="2">HTHZ2018</strain>
        <tissue evidence="2">Muscle</tissue>
    </source>
</reference>
<feature type="compositionally biased region" description="Polar residues" evidence="1">
    <location>
        <begin position="13"/>
        <end position="28"/>
    </location>
</feature>
<keyword evidence="3" id="KW-1185">Reference proteome</keyword>
<organism evidence="2 3">
    <name type="scientific">Takifugu flavidus</name>
    <name type="common">sansaifugu</name>
    <dbReference type="NCBI Taxonomy" id="433684"/>
    <lineage>
        <taxon>Eukaryota</taxon>
        <taxon>Metazoa</taxon>
        <taxon>Chordata</taxon>
        <taxon>Craniata</taxon>
        <taxon>Vertebrata</taxon>
        <taxon>Euteleostomi</taxon>
        <taxon>Actinopterygii</taxon>
        <taxon>Neopterygii</taxon>
        <taxon>Teleostei</taxon>
        <taxon>Neoteleostei</taxon>
        <taxon>Acanthomorphata</taxon>
        <taxon>Eupercaria</taxon>
        <taxon>Tetraodontiformes</taxon>
        <taxon>Tetradontoidea</taxon>
        <taxon>Tetraodontidae</taxon>
        <taxon>Takifugu</taxon>
    </lineage>
</organism>
<protein>
    <submittedName>
        <fullName evidence="2">Uncharacterized protein</fullName>
    </submittedName>
</protein>
<dbReference type="AlphaFoldDB" id="A0A5C6NFY5"/>
<evidence type="ECO:0000256" key="1">
    <source>
        <dbReference type="SAM" id="MobiDB-lite"/>
    </source>
</evidence>
<evidence type="ECO:0000313" key="2">
    <source>
        <dbReference type="EMBL" id="TWW65521.1"/>
    </source>
</evidence>
<evidence type="ECO:0000313" key="3">
    <source>
        <dbReference type="Proteomes" id="UP000324091"/>
    </source>
</evidence>
<dbReference type="EMBL" id="RHFK02000014">
    <property type="protein sequence ID" value="TWW65521.1"/>
    <property type="molecule type" value="Genomic_DNA"/>
</dbReference>
<dbReference type="Proteomes" id="UP000324091">
    <property type="component" value="Chromosome 21"/>
</dbReference>
<name>A0A5C6NFY5_9TELE</name>
<accession>A0A5C6NFY5</accession>
<feature type="region of interest" description="Disordered" evidence="1">
    <location>
        <begin position="1"/>
        <end position="44"/>
    </location>
</feature>
<comment type="caution">
    <text evidence="2">The sequence shown here is derived from an EMBL/GenBank/DDBJ whole genome shotgun (WGS) entry which is preliminary data.</text>
</comment>
<proteinExistence type="predicted"/>
<sequence>MFMPASPDVSGLSPRSQWKNASRLSTGGLSAEEANHPQRTTSPVRIRESAGRLKIFTEGRRAREAMVPPPLK</sequence>